<comment type="caution">
    <text evidence="1">The sequence shown here is derived from an EMBL/GenBank/DDBJ whole genome shotgun (WGS) entry which is preliminary data.</text>
</comment>
<keyword evidence="2" id="KW-1185">Reference proteome</keyword>
<proteinExistence type="predicted"/>
<protein>
    <submittedName>
        <fullName evidence="1">Uncharacterized protein</fullName>
    </submittedName>
</protein>
<dbReference type="Proteomes" id="UP001152622">
    <property type="component" value="Chromosome 5"/>
</dbReference>
<gene>
    <name evidence="1" type="ORF">SKAU_G00165670</name>
</gene>
<name>A0A9Q1FJW1_SYNKA</name>
<dbReference type="AlphaFoldDB" id="A0A9Q1FJW1"/>
<accession>A0A9Q1FJW1</accession>
<reference evidence="1" key="1">
    <citation type="journal article" date="2023" name="Science">
        <title>Genome structures resolve the early diversification of teleost fishes.</title>
        <authorList>
            <person name="Parey E."/>
            <person name="Louis A."/>
            <person name="Montfort J."/>
            <person name="Bouchez O."/>
            <person name="Roques C."/>
            <person name="Iampietro C."/>
            <person name="Lluch J."/>
            <person name="Castinel A."/>
            <person name="Donnadieu C."/>
            <person name="Desvignes T."/>
            <person name="Floi Bucao C."/>
            <person name="Jouanno E."/>
            <person name="Wen M."/>
            <person name="Mejri S."/>
            <person name="Dirks R."/>
            <person name="Jansen H."/>
            <person name="Henkel C."/>
            <person name="Chen W.J."/>
            <person name="Zahm M."/>
            <person name="Cabau C."/>
            <person name="Klopp C."/>
            <person name="Thompson A.W."/>
            <person name="Robinson-Rechavi M."/>
            <person name="Braasch I."/>
            <person name="Lecointre G."/>
            <person name="Bobe J."/>
            <person name="Postlethwait J.H."/>
            <person name="Berthelot C."/>
            <person name="Roest Crollius H."/>
            <person name="Guiguen Y."/>
        </authorList>
    </citation>
    <scope>NUCLEOTIDE SEQUENCE</scope>
    <source>
        <strain evidence="1">WJC10195</strain>
    </source>
</reference>
<sequence length="74" mass="7520">MKGGINRGLCSGQAEAAAHCQRCLSASSQTARLCLTAWAGLSPAPPPPISHGVTTIPEGRPIAAPQGLCRSRLA</sequence>
<evidence type="ECO:0000313" key="2">
    <source>
        <dbReference type="Proteomes" id="UP001152622"/>
    </source>
</evidence>
<organism evidence="1 2">
    <name type="scientific">Synaphobranchus kaupii</name>
    <name type="common">Kaup's arrowtooth eel</name>
    <dbReference type="NCBI Taxonomy" id="118154"/>
    <lineage>
        <taxon>Eukaryota</taxon>
        <taxon>Metazoa</taxon>
        <taxon>Chordata</taxon>
        <taxon>Craniata</taxon>
        <taxon>Vertebrata</taxon>
        <taxon>Euteleostomi</taxon>
        <taxon>Actinopterygii</taxon>
        <taxon>Neopterygii</taxon>
        <taxon>Teleostei</taxon>
        <taxon>Anguilliformes</taxon>
        <taxon>Synaphobranchidae</taxon>
        <taxon>Synaphobranchus</taxon>
    </lineage>
</organism>
<evidence type="ECO:0000313" key="1">
    <source>
        <dbReference type="EMBL" id="KAJ8360042.1"/>
    </source>
</evidence>
<dbReference type="EMBL" id="JAINUF010000005">
    <property type="protein sequence ID" value="KAJ8360042.1"/>
    <property type="molecule type" value="Genomic_DNA"/>
</dbReference>